<evidence type="ECO:0000256" key="1">
    <source>
        <dbReference type="SAM" id="Phobius"/>
    </source>
</evidence>
<comment type="caution">
    <text evidence="2">The sequence shown here is derived from an EMBL/GenBank/DDBJ whole genome shotgun (WGS) entry which is preliminary data.</text>
</comment>
<feature type="transmembrane region" description="Helical" evidence="1">
    <location>
        <begin position="182"/>
        <end position="200"/>
    </location>
</feature>
<dbReference type="RefSeq" id="WP_159899149.1">
    <property type="nucleotide sequence ID" value="NZ_BAABFX010000009.1"/>
</dbReference>
<keyword evidence="1" id="KW-0472">Membrane</keyword>
<proteinExistence type="predicted"/>
<feature type="transmembrane region" description="Helical" evidence="1">
    <location>
        <begin position="34"/>
        <end position="52"/>
    </location>
</feature>
<feature type="transmembrane region" description="Helical" evidence="1">
    <location>
        <begin position="101"/>
        <end position="122"/>
    </location>
</feature>
<dbReference type="EMBL" id="BAABFX010000009">
    <property type="protein sequence ID" value="GAA4388185.1"/>
    <property type="molecule type" value="Genomic_DNA"/>
</dbReference>
<feature type="transmembrane region" description="Helical" evidence="1">
    <location>
        <begin position="134"/>
        <end position="151"/>
    </location>
</feature>
<feature type="transmembrane region" description="Helical" evidence="1">
    <location>
        <begin position="158"/>
        <end position="176"/>
    </location>
</feature>
<feature type="transmembrane region" description="Helical" evidence="1">
    <location>
        <begin position="64"/>
        <end position="89"/>
    </location>
</feature>
<evidence type="ECO:0000313" key="2">
    <source>
        <dbReference type="EMBL" id="GAA4388185.1"/>
    </source>
</evidence>
<keyword evidence="1" id="KW-1133">Transmembrane helix</keyword>
<protein>
    <submittedName>
        <fullName evidence="2">Uncharacterized protein</fullName>
    </submittedName>
</protein>
<keyword evidence="3" id="KW-1185">Reference proteome</keyword>
<dbReference type="Proteomes" id="UP001500390">
    <property type="component" value="Unassembled WGS sequence"/>
</dbReference>
<organism evidence="2 3">
    <name type="scientific">Ornithinibacter aureus</name>
    <dbReference type="NCBI Taxonomy" id="622664"/>
    <lineage>
        <taxon>Bacteria</taxon>
        <taxon>Bacillati</taxon>
        <taxon>Actinomycetota</taxon>
        <taxon>Actinomycetes</taxon>
        <taxon>Micrococcales</taxon>
        <taxon>Intrasporangiaceae</taxon>
        <taxon>Ornithinibacter</taxon>
    </lineage>
</organism>
<accession>A0ABP8JBH9</accession>
<gene>
    <name evidence="2" type="ORF">GCM10023153_03210</name>
</gene>
<name>A0ABP8JBH9_9MICO</name>
<sequence>MTDDQRWTAASARDLLDRTEAETASALDVPTGPLLAVWGAALTGGHLAIWWATREQDPYTGPPAWALAVLGGALTLALVVTVVTVGRAARGVHGLSSRAGLLYSLTWVLSFGAAQVIMVALARDGIPDSTFGKLSALVPLLLVATIYLASAAPLGAPALGVVGGLLAATTATAAWFDPSLMALVIALGCAISFGAGVAVARRPQ</sequence>
<keyword evidence="1" id="KW-0812">Transmembrane</keyword>
<reference evidence="3" key="1">
    <citation type="journal article" date="2019" name="Int. J. Syst. Evol. Microbiol.">
        <title>The Global Catalogue of Microorganisms (GCM) 10K type strain sequencing project: providing services to taxonomists for standard genome sequencing and annotation.</title>
        <authorList>
            <consortium name="The Broad Institute Genomics Platform"/>
            <consortium name="The Broad Institute Genome Sequencing Center for Infectious Disease"/>
            <person name="Wu L."/>
            <person name="Ma J."/>
        </authorList>
    </citation>
    <scope>NUCLEOTIDE SEQUENCE [LARGE SCALE GENOMIC DNA]</scope>
    <source>
        <strain evidence="3">JCM 17738</strain>
    </source>
</reference>
<evidence type="ECO:0000313" key="3">
    <source>
        <dbReference type="Proteomes" id="UP001500390"/>
    </source>
</evidence>